<dbReference type="EMBL" id="JAAOCP010000001">
    <property type="protein sequence ID" value="MBJ7637912.1"/>
    <property type="molecule type" value="Genomic_DNA"/>
</dbReference>
<dbReference type="AlphaFoldDB" id="A0AA41CM83"/>
<organism evidence="1 2">
    <name type="scientific">Weissella confusa</name>
    <name type="common">Lactobacillus confusus</name>
    <dbReference type="NCBI Taxonomy" id="1583"/>
    <lineage>
        <taxon>Bacteria</taxon>
        <taxon>Bacillati</taxon>
        <taxon>Bacillota</taxon>
        <taxon>Bacilli</taxon>
        <taxon>Lactobacillales</taxon>
        <taxon>Lactobacillaceae</taxon>
        <taxon>Weissella</taxon>
    </lineage>
</organism>
<dbReference type="RefSeq" id="WP_199467905.1">
    <property type="nucleotide sequence ID" value="NZ_JAAOCP010000001.1"/>
</dbReference>
<comment type="caution">
    <text evidence="1">The sequence shown here is derived from an EMBL/GenBank/DDBJ whole genome shotgun (WGS) entry which is preliminary data.</text>
</comment>
<proteinExistence type="predicted"/>
<reference evidence="1 2" key="1">
    <citation type="journal article" date="2021" name="Int. J. Food Microbiol.">
        <title>Safety demonstration of a microbial species for use in the food chain: Weissella confusa.</title>
        <authorList>
            <person name="Bourdichon F."/>
            <person name="Patrone V."/>
            <person name="Fontana A."/>
            <person name="Milani G."/>
            <person name="Morelli L."/>
        </authorList>
    </citation>
    <scope>NUCLEOTIDE SEQUENCE [LARGE SCALE GENOMIC DNA]</scope>
    <source>
        <strain evidence="1 2">CCUG 43002</strain>
    </source>
</reference>
<evidence type="ECO:0000313" key="2">
    <source>
        <dbReference type="Proteomes" id="UP000728106"/>
    </source>
</evidence>
<keyword evidence="2" id="KW-1185">Reference proteome</keyword>
<accession>A0AA41CM83</accession>
<protein>
    <submittedName>
        <fullName evidence="1">Uncharacterized protein</fullName>
    </submittedName>
</protein>
<evidence type="ECO:0000313" key="1">
    <source>
        <dbReference type="EMBL" id="MBJ7637912.1"/>
    </source>
</evidence>
<gene>
    <name evidence="1" type="ORF">HAU20_00555</name>
</gene>
<sequence>MQLSQEKQHMLATMKHDYDINVKLDKKADQHTDKMSAELSAFFVAHSVDDHIDSGILTKAPNAADISRLKKLAEQLPRTSEINAKKRKMAFLTMGVSDMEMYVQSMLGLLMLPFAIDSYKLFESALNDEFKDEYQRQAKDTGIKSTLPDSKVQELSHASFDKKTPSQAYWTSFDKVLASLSIEISKAIQQGMSAKQWAIITGGM</sequence>
<name>A0AA41CM83_WEICO</name>
<dbReference type="Proteomes" id="UP000728106">
    <property type="component" value="Unassembled WGS sequence"/>
</dbReference>